<dbReference type="Pfam" id="PF14650">
    <property type="entry name" value="FAM75"/>
    <property type="match status" value="1"/>
</dbReference>
<sequence length="1097" mass="122086">MDPFSTSTSTKPGLDQTSTPMLGPSWYQVAAKTWCNSNSSHGESLQDHLSLIFQEASFWTSPTSRSIEAREPSFINPNIQNMLELQITKRVELRGKGKEISDHALGRQDRMLQSWSSRQATTTSHPFWSRDCKSEQFSGYQQLFCQKVSGDHSQMKYSQLFWGLPFLHSESLVATINMARSLQDVPSIFFNVFSTYIPLEAQTNLPPQLFSPKPVLHHSIKSQTFTSKMSSTGAPPVATTQNQARDLYSLPNLPHHYPIIKDYGVSSATSSRNQFIVPLAVQHLELHLLKKHRESRSELPSIVKRSQESCNLLTSDTWVSKGHGSVDHLPEEFIKPSFRELLEQHLKKSFIQHQGKWSCKVQRQLDLMKCQESLPGMSQAEVHHGTPCPSSLADEGSQHPQNVPPKDPETFHPWRDPGKCLTNFLGRAGKDLHRRPEGPLDKVPQETSETEEETYHMRPPRRDAPSVSPVDRGKEQLAGILKNYQSSKCRHTKVREVPVAICEGVSIDHALAPPDNSNTNMRSWEKSPLNDVTICKNTNGPSFLDASTQKVLETHLTRRLVKHRWSLSLRGLKTIHVFNANKASALPSDVSLSSWDSREAGTDKTASDLGEPFQKAPEEKVMKIPNTVESLSTQIPPSALQLELLRKPLLSDNKSAQEGNLTSISSPQSLVGRAWHRDRVHGHWTDKPESTPGPVKSVHESQESGDASFREMCEGVLVREISVTSQSPSGVDIRHLEEAEEEESSDWALTRKVGEMAKSPTHSESWEASESPSPSTPISQGPEDSGLSTPHCLAPGVVLQDCATGTFLQDCAPEVLLAADILASRASRASRASKSRFKTQSPPSPSTSQDRHRFFPREESLTKITELQEPWTTHIFGPNNKKDNGSPRQDIQHSGTIPVKGYLSNNHEKKFGEKIKNFIVSILNPKDKGQENLPQKVKVLSGTTQNRGSGLSRLFMPHQVTEAQDRMTSAGWTPEQKPGVHHRCAPSKKNAQQNPPEAPVSRHVCRHRIPTAQSKTAQGNTACVHQANPKVHSQPSTNGMPCANKWAQVSTEPVSRASYYQHRAQAPLVPGAPIHCPRHCRCRSVLSGNVSAFPYWK</sequence>
<evidence type="ECO:0000313" key="12">
    <source>
        <dbReference type="RefSeq" id="XP_040611170.1"/>
    </source>
</evidence>
<dbReference type="Proteomes" id="UP000886700">
    <property type="component" value="Unplaced"/>
</dbReference>
<feature type="region of interest" description="Disordered" evidence="9">
    <location>
        <begin position="727"/>
        <end position="788"/>
    </location>
</feature>
<feature type="region of interest" description="Disordered" evidence="9">
    <location>
        <begin position="427"/>
        <end position="471"/>
    </location>
</feature>
<comment type="subcellular location">
    <subcellularLocation>
        <location evidence="1">Membrane</location>
        <topology evidence="1">Single-pass membrane protein</topology>
    </subcellularLocation>
</comment>
<dbReference type="InterPro" id="IPR039509">
    <property type="entry name" value="SPATA31"/>
</dbReference>
<evidence type="ECO:0000256" key="5">
    <source>
        <dbReference type="ARBA" id="ARBA00022989"/>
    </source>
</evidence>
<feature type="compositionally biased region" description="Basic and acidic residues" evidence="9">
    <location>
        <begin position="428"/>
        <end position="444"/>
    </location>
</feature>
<evidence type="ECO:0000256" key="8">
    <source>
        <dbReference type="ARBA" id="ARBA00037695"/>
    </source>
</evidence>
<feature type="region of interest" description="Disordered" evidence="9">
    <location>
        <begin position="970"/>
        <end position="1000"/>
    </location>
</feature>
<gene>
    <name evidence="12" type="primary">LOC121143447</name>
</gene>
<feature type="compositionally biased region" description="Basic and acidic residues" evidence="9">
    <location>
        <begin position="596"/>
        <end position="606"/>
    </location>
</feature>
<feature type="compositionally biased region" description="Low complexity" evidence="9">
    <location>
        <begin position="766"/>
        <end position="779"/>
    </location>
</feature>
<feature type="region of interest" description="Disordered" evidence="9">
    <location>
        <begin position="682"/>
        <end position="707"/>
    </location>
</feature>
<feature type="region of interest" description="Disordered" evidence="9">
    <location>
        <begin position="589"/>
        <end position="620"/>
    </location>
</feature>
<comment type="function">
    <text evidence="8">May play a role in spermatogenesis.</text>
</comment>
<feature type="region of interest" description="Disordered" evidence="9">
    <location>
        <begin position="1"/>
        <end position="21"/>
    </location>
</feature>
<evidence type="ECO:0000256" key="2">
    <source>
        <dbReference type="ARBA" id="ARBA00022692"/>
    </source>
</evidence>
<evidence type="ECO:0000256" key="7">
    <source>
        <dbReference type="ARBA" id="ARBA00035009"/>
    </source>
</evidence>
<evidence type="ECO:0000256" key="6">
    <source>
        <dbReference type="ARBA" id="ARBA00023136"/>
    </source>
</evidence>
<reference evidence="12" key="1">
    <citation type="submission" date="2025-08" db="UniProtKB">
        <authorList>
            <consortium name="RefSeq"/>
        </authorList>
    </citation>
    <scope>IDENTIFICATION</scope>
    <source>
        <tissue evidence="12">Liver</tissue>
    </source>
</reference>
<dbReference type="PANTHER" id="PTHR21859">
    <property type="entry name" value="ACROSOME-SPECIFIC PROTEIN"/>
    <property type="match status" value="1"/>
</dbReference>
<evidence type="ECO:0000256" key="3">
    <source>
        <dbReference type="ARBA" id="ARBA00022782"/>
    </source>
</evidence>
<name>A0ABM2Y8K6_MESAU</name>
<dbReference type="GeneID" id="121143447"/>
<keyword evidence="4" id="KW-0744">Spermatogenesis</keyword>
<accession>A0ABM2Y8K6</accession>
<evidence type="ECO:0000256" key="9">
    <source>
        <dbReference type="SAM" id="MobiDB-lite"/>
    </source>
</evidence>
<feature type="compositionally biased region" description="Basic and acidic residues" evidence="9">
    <location>
        <begin position="697"/>
        <end position="707"/>
    </location>
</feature>
<dbReference type="RefSeq" id="XP_040611170.1">
    <property type="nucleotide sequence ID" value="XM_040755236.1"/>
</dbReference>
<evidence type="ECO:0000259" key="10">
    <source>
        <dbReference type="Pfam" id="PF14650"/>
    </source>
</evidence>
<evidence type="ECO:0000256" key="4">
    <source>
        <dbReference type="ARBA" id="ARBA00022871"/>
    </source>
</evidence>
<keyword evidence="3" id="KW-0221">Differentiation</keyword>
<feature type="region of interest" description="Disordered" evidence="9">
    <location>
        <begin position="378"/>
        <end position="415"/>
    </location>
</feature>
<keyword evidence="5" id="KW-1133">Transmembrane helix</keyword>
<evidence type="ECO:0000256" key="1">
    <source>
        <dbReference type="ARBA" id="ARBA00004167"/>
    </source>
</evidence>
<keyword evidence="6" id="KW-0472">Membrane</keyword>
<evidence type="ECO:0000313" key="11">
    <source>
        <dbReference type="Proteomes" id="UP000886700"/>
    </source>
</evidence>
<organism evidence="11 12">
    <name type="scientific">Mesocricetus auratus</name>
    <name type="common">Golden hamster</name>
    <dbReference type="NCBI Taxonomy" id="10036"/>
    <lineage>
        <taxon>Eukaryota</taxon>
        <taxon>Metazoa</taxon>
        <taxon>Chordata</taxon>
        <taxon>Craniata</taxon>
        <taxon>Vertebrata</taxon>
        <taxon>Euteleostomi</taxon>
        <taxon>Mammalia</taxon>
        <taxon>Eutheria</taxon>
        <taxon>Euarchontoglires</taxon>
        <taxon>Glires</taxon>
        <taxon>Rodentia</taxon>
        <taxon>Myomorpha</taxon>
        <taxon>Muroidea</taxon>
        <taxon>Cricetidae</taxon>
        <taxon>Cricetinae</taxon>
        <taxon>Mesocricetus</taxon>
    </lineage>
</organism>
<feature type="compositionally biased region" description="Basic and acidic residues" evidence="9">
    <location>
        <begin position="453"/>
        <end position="464"/>
    </location>
</feature>
<keyword evidence="2" id="KW-0812">Transmembrane</keyword>
<feature type="region of interest" description="Disordered" evidence="9">
    <location>
        <begin position="829"/>
        <end position="903"/>
    </location>
</feature>
<proteinExistence type="inferred from homology"/>
<feature type="compositionally biased region" description="Basic and acidic residues" evidence="9">
    <location>
        <begin position="849"/>
        <end position="861"/>
    </location>
</feature>
<comment type="similarity">
    <text evidence="7">Belongs to the SPATA31 family.</text>
</comment>
<protein>
    <submittedName>
        <fullName evidence="12">Spermatogenesis-associated protein 31E1-like</fullName>
    </submittedName>
</protein>
<feature type="compositionally biased region" description="Polar residues" evidence="9">
    <location>
        <begin position="886"/>
        <end position="895"/>
    </location>
</feature>
<feature type="compositionally biased region" description="Basic and acidic residues" evidence="9">
    <location>
        <begin position="406"/>
        <end position="415"/>
    </location>
</feature>
<feature type="domain" description="SPATA31" evidence="10">
    <location>
        <begin position="141"/>
        <end position="502"/>
    </location>
</feature>
<keyword evidence="11" id="KW-1185">Reference proteome</keyword>
<feature type="compositionally biased region" description="Polar residues" evidence="9">
    <location>
        <begin position="1"/>
        <end position="20"/>
    </location>
</feature>
<dbReference type="PANTHER" id="PTHR21859:SF55">
    <property type="entry name" value="SPERMATOGENESIS-ASSOCIATED PROTEIN 31A1-RELATED"/>
    <property type="match status" value="1"/>
</dbReference>